<dbReference type="Pfam" id="PF01804">
    <property type="entry name" value="Penicil_amidase"/>
    <property type="match status" value="1"/>
</dbReference>
<dbReference type="Gene3D" id="3.60.20.10">
    <property type="entry name" value="Glutamine Phosphoribosylpyrophosphate, subunit 1, domain 1"/>
    <property type="match status" value="1"/>
</dbReference>
<keyword evidence="5" id="KW-0479">Metal-binding</keyword>
<keyword evidence="5" id="KW-0106">Calcium</keyword>
<dbReference type="GO" id="GO:0017000">
    <property type="term" value="P:antibiotic biosynthetic process"/>
    <property type="evidence" value="ECO:0007669"/>
    <property type="project" value="InterPro"/>
</dbReference>
<keyword evidence="2" id="KW-0378">Hydrolase</keyword>
<keyword evidence="6" id="KW-0732">Signal</keyword>
<dbReference type="RefSeq" id="WP_191042103.1">
    <property type="nucleotide sequence ID" value="NZ_JACXAA010000012.1"/>
</dbReference>
<name>A0A927GG99_9BACT</name>
<keyword evidence="3" id="KW-0865">Zymogen</keyword>
<feature type="active site" description="Nucleophile" evidence="4">
    <location>
        <position position="259"/>
    </location>
</feature>
<evidence type="ECO:0000313" key="7">
    <source>
        <dbReference type="EMBL" id="MBD2756488.1"/>
    </source>
</evidence>
<dbReference type="InterPro" id="IPR002692">
    <property type="entry name" value="S45"/>
</dbReference>
<dbReference type="Proteomes" id="UP000653797">
    <property type="component" value="Unassembled WGS sequence"/>
</dbReference>
<dbReference type="AlphaFoldDB" id="A0A927GG99"/>
<feature type="binding site" evidence="5">
    <location>
        <position position="334"/>
    </location>
    <ligand>
        <name>Ca(2+)</name>
        <dbReference type="ChEBI" id="CHEBI:29108"/>
    </ligand>
</feature>
<dbReference type="Gene3D" id="1.10.1400.10">
    <property type="match status" value="1"/>
</dbReference>
<protein>
    <submittedName>
        <fullName evidence="7">Penicillin acylase family protein</fullName>
    </submittedName>
</protein>
<dbReference type="Gene3D" id="1.10.439.10">
    <property type="entry name" value="Penicillin Amidohydrolase, domain 1"/>
    <property type="match status" value="1"/>
</dbReference>
<dbReference type="EMBL" id="JACXAA010000012">
    <property type="protein sequence ID" value="MBD2756488.1"/>
    <property type="molecule type" value="Genomic_DNA"/>
</dbReference>
<accession>A0A927GG99</accession>
<feature type="binding site" evidence="5">
    <location>
        <position position="172"/>
    </location>
    <ligand>
        <name>Ca(2+)</name>
        <dbReference type="ChEBI" id="CHEBI:29108"/>
    </ligand>
</feature>
<gene>
    <name evidence="7" type="ORF">IC230_26605</name>
</gene>
<dbReference type="GO" id="GO:0016811">
    <property type="term" value="F:hydrolase activity, acting on carbon-nitrogen (but not peptide) bonds, in linear amides"/>
    <property type="evidence" value="ECO:0007669"/>
    <property type="project" value="InterPro"/>
</dbReference>
<dbReference type="InterPro" id="IPR043146">
    <property type="entry name" value="Penicillin_amidase_N_B-knob"/>
</dbReference>
<evidence type="ECO:0000256" key="6">
    <source>
        <dbReference type="SAM" id="SignalP"/>
    </source>
</evidence>
<evidence type="ECO:0000256" key="3">
    <source>
        <dbReference type="ARBA" id="ARBA00023145"/>
    </source>
</evidence>
<feature type="binding site" evidence="5">
    <location>
        <position position="331"/>
    </location>
    <ligand>
        <name>Ca(2+)</name>
        <dbReference type="ChEBI" id="CHEBI:29108"/>
    </ligand>
</feature>
<dbReference type="CDD" id="cd03747">
    <property type="entry name" value="Ntn_PGA_like"/>
    <property type="match status" value="1"/>
</dbReference>
<evidence type="ECO:0000256" key="4">
    <source>
        <dbReference type="PIRSR" id="PIRSR001227-1"/>
    </source>
</evidence>
<reference evidence="7" key="1">
    <citation type="submission" date="2020-09" db="EMBL/GenBank/DDBJ databases">
        <authorList>
            <person name="Kim M.K."/>
        </authorList>
    </citation>
    <scope>NUCLEOTIDE SEQUENCE</scope>
    <source>
        <strain evidence="7">BT704</strain>
    </source>
</reference>
<proteinExistence type="inferred from homology"/>
<feature type="chain" id="PRO_5037870732" evidence="6">
    <location>
        <begin position="21"/>
        <end position="792"/>
    </location>
</feature>
<comment type="caution">
    <text evidence="7">The sequence shown here is derived from an EMBL/GenBank/DDBJ whole genome shotgun (WGS) entry which is preliminary data.</text>
</comment>
<organism evidence="7 8">
    <name type="scientific">Spirosoma validum</name>
    <dbReference type="NCBI Taxonomy" id="2771355"/>
    <lineage>
        <taxon>Bacteria</taxon>
        <taxon>Pseudomonadati</taxon>
        <taxon>Bacteroidota</taxon>
        <taxon>Cytophagia</taxon>
        <taxon>Cytophagales</taxon>
        <taxon>Cytophagaceae</taxon>
        <taxon>Spirosoma</taxon>
    </lineage>
</organism>
<dbReference type="PIRSF" id="PIRSF001227">
    <property type="entry name" value="Pen_acylase"/>
    <property type="match status" value="1"/>
</dbReference>
<feature type="signal peptide" evidence="6">
    <location>
        <begin position="1"/>
        <end position="20"/>
    </location>
</feature>
<comment type="cofactor">
    <cofactor evidence="5">
        <name>Ca(2+)</name>
        <dbReference type="ChEBI" id="CHEBI:29108"/>
    </cofactor>
    <text evidence="5">Binds 1 Ca(2+) ion per dimer.</text>
</comment>
<evidence type="ECO:0000256" key="2">
    <source>
        <dbReference type="ARBA" id="ARBA00022801"/>
    </source>
</evidence>
<dbReference type="Gene3D" id="2.30.120.10">
    <property type="match status" value="1"/>
</dbReference>
<dbReference type="InterPro" id="IPR023343">
    <property type="entry name" value="Penicillin_amidase_dom1"/>
</dbReference>
<comment type="similarity">
    <text evidence="1">Belongs to the peptidase S45 family.</text>
</comment>
<dbReference type="InterPro" id="IPR043147">
    <property type="entry name" value="Penicillin_amidase_A-knob"/>
</dbReference>
<dbReference type="SUPFAM" id="SSF56235">
    <property type="entry name" value="N-terminal nucleophile aminohydrolases (Ntn hydrolases)"/>
    <property type="match status" value="1"/>
</dbReference>
<keyword evidence="8" id="KW-1185">Reference proteome</keyword>
<dbReference type="GO" id="GO:0046872">
    <property type="term" value="F:metal ion binding"/>
    <property type="evidence" value="ECO:0007669"/>
    <property type="project" value="UniProtKB-KW"/>
</dbReference>
<dbReference type="InterPro" id="IPR029055">
    <property type="entry name" value="Ntn_hydrolases_N"/>
</dbReference>
<evidence type="ECO:0000256" key="1">
    <source>
        <dbReference type="ARBA" id="ARBA00006586"/>
    </source>
</evidence>
<dbReference type="PANTHER" id="PTHR34218">
    <property type="entry name" value="PEPTIDASE S45 PENICILLIN AMIDASE"/>
    <property type="match status" value="1"/>
</dbReference>
<evidence type="ECO:0000313" key="8">
    <source>
        <dbReference type="Proteomes" id="UP000653797"/>
    </source>
</evidence>
<evidence type="ECO:0000256" key="5">
    <source>
        <dbReference type="PIRSR" id="PIRSR001227-2"/>
    </source>
</evidence>
<dbReference type="PANTHER" id="PTHR34218:SF4">
    <property type="entry name" value="ACYL-HOMOSERINE LACTONE ACYLASE QUIP"/>
    <property type="match status" value="1"/>
</dbReference>
<sequence>MSCSRILLALLVFTTLTASAQTLKMPGLQQPVEIIRDQWGVSHIYAKNEHDLFFAQGYVAATDRMFQLELWRRQATGTVAEWLGPSEIKRDVGTRLFRFRQNLDQEFAHYHPRGKLIITAYTAGINARIAEVRKDTTKLPFELKLLKSLPDFWTPDVVISRHQGLIANLTSELSYGRQVHLMGEDKTRELNWFHPTRNPDKEPKLTLEKGVDGNALFQNILDVYNTFRAPIRFKKEGDKLGQAFDFMKWYETEKEYTGSNNWTLSGEKSESHFPMLANDPHRTQSTPSLRYWIHLNAPGWNVVGAGEPTLPGVSIGHNDYGAWGITISRADCEDLYVYDTNPSNPNQYQYKGQWVAMKVMSDTIPVKGQQPHMATLKFTRHGPVVFEDTKAHKAYAVRAGWMDIGCAPYLASLRMNQSKNWDEFRDACSYSRLPSLNMIWADKSGHIGWQISGLSPIRPNWSGLVPVPGDGRFEWAGYLPIKQLPHVSDPAKGFVATANSNLTSPNFQPRNAMAWEWSTPYRTNRLEEVLGSGKRFNLSDFAQLQTDLLSIPARTLVPLLAYAPMQDEDVKKAADMLRNWDFRLAPESVQAAIYIEWEDKLSDYVYAKLVPKDAQTHFRTLSTKVLIDNVLTPSPIVFGAKALETRNQVVASCLKDALDVLTKRLGKDMSKWTYGQATNKHITITHAFSDLVSPDMQKKINIGPVPRGGNAETVNNSGNTLNQTHGPSFRILVDTENWDKTLGVNSPGQSENPDDPHYRDLFDLWNRGEYFPVYFSKEKIKSVADKTLTLIP</sequence>
<dbReference type="InterPro" id="IPR014395">
    <property type="entry name" value="Pen/GL7ACA/AHL_acylase"/>
</dbReference>